<comment type="subunit">
    <text evidence="1">Homodimer.</text>
</comment>
<dbReference type="Proteomes" id="UP001556367">
    <property type="component" value="Unassembled WGS sequence"/>
</dbReference>
<organism evidence="6 7">
    <name type="scientific">Hohenbuehelia grisea</name>
    <dbReference type="NCBI Taxonomy" id="104357"/>
    <lineage>
        <taxon>Eukaryota</taxon>
        <taxon>Fungi</taxon>
        <taxon>Dikarya</taxon>
        <taxon>Basidiomycota</taxon>
        <taxon>Agaricomycotina</taxon>
        <taxon>Agaricomycetes</taxon>
        <taxon>Agaricomycetidae</taxon>
        <taxon>Agaricales</taxon>
        <taxon>Pleurotineae</taxon>
        <taxon>Pleurotaceae</taxon>
        <taxon>Hohenbuehelia</taxon>
    </lineage>
</organism>
<comment type="similarity">
    <text evidence="5">Belongs to the protease inhibitor I48 family.</text>
</comment>
<dbReference type="Gene3D" id="2.80.10.50">
    <property type="match status" value="1"/>
</dbReference>
<evidence type="ECO:0000313" key="6">
    <source>
        <dbReference type="EMBL" id="KAL0957108.1"/>
    </source>
</evidence>
<evidence type="ECO:0000256" key="2">
    <source>
        <dbReference type="ARBA" id="ARBA00022690"/>
    </source>
</evidence>
<comment type="function">
    <text evidence="4">Binds and inhibits cysteine proteinases. Inhibits most strongly papain and cathepsin L, more weakly bromelain and cathepsin B while it is completely ineffective against cathepsin H.</text>
</comment>
<dbReference type="InterPro" id="IPR019508">
    <property type="entry name" value="Prot_inh_I48_clitocypin"/>
</dbReference>
<evidence type="ECO:0000256" key="5">
    <source>
        <dbReference type="ARBA" id="ARBA00025775"/>
    </source>
</evidence>
<protein>
    <submittedName>
        <fullName evidence="6">Uncharacterized protein</fullName>
    </submittedName>
</protein>
<evidence type="ECO:0000256" key="4">
    <source>
        <dbReference type="ARBA" id="ARBA00024855"/>
    </source>
</evidence>
<gene>
    <name evidence="6" type="ORF">HGRIS_003202</name>
</gene>
<name>A0ABR3JMR0_9AGAR</name>
<dbReference type="EMBL" id="JASNQZ010000006">
    <property type="protein sequence ID" value="KAL0957108.1"/>
    <property type="molecule type" value="Genomic_DNA"/>
</dbReference>
<keyword evidence="7" id="KW-1185">Reference proteome</keyword>
<accession>A0ABR3JMR0</accession>
<comment type="caution">
    <text evidence="6">The sequence shown here is derived from an EMBL/GenBank/DDBJ whole genome shotgun (WGS) entry which is preliminary data.</text>
</comment>
<reference evidence="7" key="1">
    <citation type="submission" date="2024-06" db="EMBL/GenBank/DDBJ databases">
        <title>Multi-omics analyses provide insights into the biosynthesis of the anticancer antibiotic pleurotin in Hohenbuehelia grisea.</title>
        <authorList>
            <person name="Weaver J.A."/>
            <person name="Alberti F."/>
        </authorList>
    </citation>
    <scope>NUCLEOTIDE SEQUENCE [LARGE SCALE GENOMIC DNA]</scope>
    <source>
        <strain evidence="7">T-177</strain>
    </source>
</reference>
<evidence type="ECO:0000313" key="7">
    <source>
        <dbReference type="Proteomes" id="UP001556367"/>
    </source>
</evidence>
<keyword evidence="3" id="KW-0789">Thiol protease inhibitor</keyword>
<keyword evidence="2" id="KW-0646">Protease inhibitor</keyword>
<proteinExistence type="inferred from homology"/>
<sequence>MARSPSVRYHRPAFAPHMRLHTPVEISYDGQTYPYSQIPVFYHRASSMSLQAGSYGLTQSPLWQPGMVGGMYVTGNGTYQPVMTAPLHPKYFHKQSWNIRPVDGSSDNYHITLKTNTKEAPVSFGFENAKDVRAGTRVVLSHSPIDWVINAIENPPVAEKTFISIKPSGHEDLFVTVDKDNTLYLVNKPEGEVPFFYAMPHTE</sequence>
<evidence type="ECO:0000256" key="3">
    <source>
        <dbReference type="ARBA" id="ARBA00022704"/>
    </source>
</evidence>
<dbReference type="Pfam" id="PF10467">
    <property type="entry name" value="Inhibitor_I48"/>
    <property type="match status" value="1"/>
</dbReference>
<evidence type="ECO:0000256" key="1">
    <source>
        <dbReference type="ARBA" id="ARBA00011738"/>
    </source>
</evidence>